<reference evidence="2" key="2">
    <citation type="submission" date="2017-12" db="EMBL/GenBank/DDBJ databases">
        <title>Genome sequence of the Bar-tailed Godwit (Limosa lapponica baueri).</title>
        <authorList>
            <person name="Lima N.C.B."/>
            <person name="Parody-Merino A.M."/>
            <person name="Battley P.F."/>
            <person name="Fidler A.E."/>
            <person name="Prosdocimi F."/>
        </authorList>
    </citation>
    <scope>NUCLEOTIDE SEQUENCE [LARGE SCALE GENOMIC DNA]</scope>
</reference>
<keyword evidence="1" id="KW-0548">Nucleotidyltransferase</keyword>
<dbReference type="OrthoDB" id="411173at2759"/>
<evidence type="ECO:0000313" key="2">
    <source>
        <dbReference type="Proteomes" id="UP000233556"/>
    </source>
</evidence>
<evidence type="ECO:0000313" key="1">
    <source>
        <dbReference type="EMBL" id="PKU47399.1"/>
    </source>
</evidence>
<keyword evidence="1" id="KW-0695">RNA-directed DNA polymerase</keyword>
<dbReference type="EMBL" id="KZ505679">
    <property type="protein sequence ID" value="PKU47399.1"/>
    <property type="molecule type" value="Genomic_DNA"/>
</dbReference>
<dbReference type="PANTHER" id="PTHR33332">
    <property type="entry name" value="REVERSE TRANSCRIPTASE DOMAIN-CONTAINING PROTEIN"/>
    <property type="match status" value="1"/>
</dbReference>
<reference evidence="2" key="1">
    <citation type="submission" date="2017-11" db="EMBL/GenBank/DDBJ databases">
        <authorList>
            <person name="Lima N.C."/>
            <person name="Parody-Merino A.M."/>
            <person name="Battley P.F."/>
            <person name="Fidler A.E."/>
            <person name="Prosdocimi F."/>
        </authorList>
    </citation>
    <scope>NUCLEOTIDE SEQUENCE [LARGE SCALE GENOMIC DNA]</scope>
</reference>
<keyword evidence="1" id="KW-0808">Transferase</keyword>
<accession>A0A2I0UMX5</accession>
<organism evidence="1 2">
    <name type="scientific">Limosa lapponica baueri</name>
    <dbReference type="NCBI Taxonomy" id="1758121"/>
    <lineage>
        <taxon>Eukaryota</taxon>
        <taxon>Metazoa</taxon>
        <taxon>Chordata</taxon>
        <taxon>Craniata</taxon>
        <taxon>Vertebrata</taxon>
        <taxon>Euteleostomi</taxon>
        <taxon>Archelosauria</taxon>
        <taxon>Archosauria</taxon>
        <taxon>Dinosauria</taxon>
        <taxon>Saurischia</taxon>
        <taxon>Theropoda</taxon>
        <taxon>Coelurosauria</taxon>
        <taxon>Aves</taxon>
        <taxon>Neognathae</taxon>
        <taxon>Neoaves</taxon>
        <taxon>Charadriiformes</taxon>
        <taxon>Scolopacidae</taxon>
        <taxon>Limosa</taxon>
    </lineage>
</organism>
<sequence>MLTISRNAAVIYSSYTIAVTQYDVAFSQYQVRVLLKLGATELDTVLQLGSHQNGLTCLRKHCCAPRSAAVESALEKLPSARTAYEFWRKKKNTKKITECTLSKFGDDTKLCSAIDMLEGRDPIQRDLLERWAHMKFKKAKYKVLHLSQGNSKHKYRLGREWIDSSPTEKDLDVLVDEKLNMNWQCVLAA</sequence>
<dbReference type="GO" id="GO:0003964">
    <property type="term" value="F:RNA-directed DNA polymerase activity"/>
    <property type="evidence" value="ECO:0007669"/>
    <property type="project" value="UniProtKB-KW"/>
</dbReference>
<dbReference type="Proteomes" id="UP000233556">
    <property type="component" value="Unassembled WGS sequence"/>
</dbReference>
<name>A0A2I0UMX5_LIMLA</name>
<proteinExistence type="predicted"/>
<gene>
    <name evidence="1" type="ORF">llap_2301</name>
</gene>
<protein>
    <submittedName>
        <fullName evidence="1">Rna-directed dna polymerase from mobile element jockey-like</fullName>
    </submittedName>
</protein>
<dbReference type="AlphaFoldDB" id="A0A2I0UMX5"/>
<keyword evidence="2" id="KW-1185">Reference proteome</keyword>